<dbReference type="RefSeq" id="WP_152099556.1">
    <property type="nucleotide sequence ID" value="NZ_AP021861.1"/>
</dbReference>
<evidence type="ECO:0000259" key="1">
    <source>
        <dbReference type="Pfam" id="PF01408"/>
    </source>
</evidence>
<dbReference type="Proteomes" id="UP000326837">
    <property type="component" value="Chromosome"/>
</dbReference>
<keyword evidence="4" id="KW-1185">Reference proteome</keyword>
<dbReference type="GO" id="GO:0000166">
    <property type="term" value="F:nucleotide binding"/>
    <property type="evidence" value="ECO:0007669"/>
    <property type="project" value="InterPro"/>
</dbReference>
<feature type="domain" description="Gfo/Idh/MocA-like oxidoreductase N-terminal" evidence="1">
    <location>
        <begin position="4"/>
        <end position="119"/>
    </location>
</feature>
<protein>
    <recommendedName>
        <fullName evidence="5">Oxidoreductase</fullName>
    </recommendedName>
</protein>
<evidence type="ECO:0000259" key="2">
    <source>
        <dbReference type="Pfam" id="PF22725"/>
    </source>
</evidence>
<gene>
    <name evidence="3" type="ORF">PLANPX_3485</name>
</gene>
<dbReference type="Pfam" id="PF22725">
    <property type="entry name" value="GFO_IDH_MocA_C3"/>
    <property type="match status" value="1"/>
</dbReference>
<dbReference type="PANTHER" id="PTHR43377:SF1">
    <property type="entry name" value="BILIVERDIN REDUCTASE A"/>
    <property type="match status" value="1"/>
</dbReference>
<accession>A0A5K7XI45</accession>
<reference evidence="4" key="1">
    <citation type="submission" date="2019-10" db="EMBL/GenBank/DDBJ databases">
        <title>Lacipirellula parvula gen. nov., sp. nov., representing a lineage of planctomycetes widespread in freshwater anoxic habitats, and description of the family Lacipirellulaceae.</title>
        <authorList>
            <person name="Dedysh S.N."/>
            <person name="Kulichevskaya I.S."/>
            <person name="Beletsky A.V."/>
            <person name="Rakitin A.L."/>
            <person name="Mardanov A.V."/>
            <person name="Ivanova A.A."/>
            <person name="Saltykova V.X."/>
            <person name="Rijpstra W.I.C."/>
            <person name="Sinninghe Damste J.S."/>
            <person name="Ravin N.V."/>
        </authorList>
    </citation>
    <scope>NUCLEOTIDE SEQUENCE [LARGE SCALE GENOMIC DNA]</scope>
    <source>
        <strain evidence="4">PX69</strain>
    </source>
</reference>
<dbReference type="Gene3D" id="3.40.50.720">
    <property type="entry name" value="NAD(P)-binding Rossmann-like Domain"/>
    <property type="match status" value="1"/>
</dbReference>
<name>A0A5K7XI45_9BACT</name>
<evidence type="ECO:0000313" key="3">
    <source>
        <dbReference type="EMBL" id="BBO33873.1"/>
    </source>
</evidence>
<dbReference type="AlphaFoldDB" id="A0A5K7XI45"/>
<dbReference type="EMBL" id="AP021861">
    <property type="protein sequence ID" value="BBO33873.1"/>
    <property type="molecule type" value="Genomic_DNA"/>
</dbReference>
<dbReference type="SUPFAM" id="SSF55347">
    <property type="entry name" value="Glyceraldehyde-3-phosphate dehydrogenase-like, C-terminal domain"/>
    <property type="match status" value="1"/>
</dbReference>
<dbReference type="SUPFAM" id="SSF51735">
    <property type="entry name" value="NAD(P)-binding Rossmann-fold domains"/>
    <property type="match status" value="1"/>
</dbReference>
<evidence type="ECO:0000313" key="4">
    <source>
        <dbReference type="Proteomes" id="UP000326837"/>
    </source>
</evidence>
<dbReference type="InterPro" id="IPR036291">
    <property type="entry name" value="NAD(P)-bd_dom_sf"/>
</dbReference>
<evidence type="ECO:0008006" key="5">
    <source>
        <dbReference type="Google" id="ProtNLM"/>
    </source>
</evidence>
<dbReference type="KEGG" id="lpav:PLANPX_3485"/>
<dbReference type="InterPro" id="IPR055170">
    <property type="entry name" value="GFO_IDH_MocA-like_dom"/>
</dbReference>
<organism evidence="3 4">
    <name type="scientific">Lacipirellula parvula</name>
    <dbReference type="NCBI Taxonomy" id="2650471"/>
    <lineage>
        <taxon>Bacteria</taxon>
        <taxon>Pseudomonadati</taxon>
        <taxon>Planctomycetota</taxon>
        <taxon>Planctomycetia</taxon>
        <taxon>Pirellulales</taxon>
        <taxon>Lacipirellulaceae</taxon>
        <taxon>Lacipirellula</taxon>
    </lineage>
</organism>
<dbReference type="Gene3D" id="3.30.360.10">
    <property type="entry name" value="Dihydrodipicolinate Reductase, domain 2"/>
    <property type="match status" value="1"/>
</dbReference>
<proteinExistence type="predicted"/>
<dbReference type="PANTHER" id="PTHR43377">
    <property type="entry name" value="BILIVERDIN REDUCTASE A"/>
    <property type="match status" value="1"/>
</dbReference>
<sequence length="353" mass="38156">MKQLGIIGAGAIGLKHAEAAREAGAAVRWVVDINLEKAHALAEKFGGEPCESIAPAINDPATDAIIVGVPNHLHREFAVASLDAGKDVLLEKPMALNAAECAEINAAAVRNGRVLQLGFAHRYTAVGRLARQIVDEGRLGEIYHAQAHLHLRRGVPGLGKWFTTKSISGGGALIDVGVHLIDLSLWILGHPEVVDVNGQVYSTFGRRMRDYVYKDMWAGPPDWDGVCDVEDAAHALVRFRNGSTLDLNVAWAGNFPEQAMPVSMMGFFGDRGGMTFELFGDHATVTSERDGALVDERFEAPEAELYRDQLAAFLQSMDTRQVTGATGLDGEVVQRIVDDIYRSSLPRPAALQA</sequence>
<dbReference type="InterPro" id="IPR000683">
    <property type="entry name" value="Gfo/Idh/MocA-like_OxRdtase_N"/>
</dbReference>
<dbReference type="Pfam" id="PF01408">
    <property type="entry name" value="GFO_IDH_MocA"/>
    <property type="match status" value="1"/>
</dbReference>
<feature type="domain" description="GFO/IDH/MocA-like oxidoreductase" evidence="2">
    <location>
        <begin position="129"/>
        <end position="284"/>
    </location>
</feature>
<dbReference type="InterPro" id="IPR051450">
    <property type="entry name" value="Gfo/Idh/MocA_Oxidoreductases"/>
</dbReference>